<dbReference type="Pfam" id="PF12833">
    <property type="entry name" value="HTH_18"/>
    <property type="match status" value="1"/>
</dbReference>
<evidence type="ECO:0000256" key="3">
    <source>
        <dbReference type="ARBA" id="ARBA00023163"/>
    </source>
</evidence>
<evidence type="ECO:0000256" key="2">
    <source>
        <dbReference type="ARBA" id="ARBA00023125"/>
    </source>
</evidence>
<feature type="domain" description="HTH araC/xylS-type" evidence="4">
    <location>
        <begin position="185"/>
        <end position="283"/>
    </location>
</feature>
<evidence type="ECO:0000313" key="6">
    <source>
        <dbReference type="Proteomes" id="UP000433737"/>
    </source>
</evidence>
<dbReference type="GO" id="GO:0003700">
    <property type="term" value="F:DNA-binding transcription factor activity"/>
    <property type="evidence" value="ECO:0007669"/>
    <property type="project" value="InterPro"/>
</dbReference>
<evidence type="ECO:0000259" key="4">
    <source>
        <dbReference type="PROSITE" id="PS01124"/>
    </source>
</evidence>
<dbReference type="SUPFAM" id="SSF52317">
    <property type="entry name" value="Class I glutamine amidotransferase-like"/>
    <property type="match status" value="1"/>
</dbReference>
<evidence type="ECO:0000313" key="5">
    <source>
        <dbReference type="EMBL" id="VXC54649.1"/>
    </source>
</evidence>
<dbReference type="InterPro" id="IPR020449">
    <property type="entry name" value="Tscrpt_reg_AraC-type_HTH"/>
</dbReference>
<dbReference type="Pfam" id="PF01965">
    <property type="entry name" value="DJ-1_PfpI"/>
    <property type="match status" value="1"/>
</dbReference>
<sequence length="296" mass="33377">MPQPDLFRVTICAEKPGTVLSEIGLSINVEHGLEQLDTADIIILPYWHNPAEKPDQRLLDKLAAAWQRGAEVVGLCLGTYVLAYAGLLDQHRAATHWEFERDFSQRFPQVHLDSNALYTRDDRLITSAGTAAGIDCCLDIIRQHYGSAVANRVARRMVVPPYREGGQAQFIERPVPENTRDGKINTLLESLRLNLHQPHDLDSLARSAGMSRRTLTRHFFKATGMTLGDWLTAERLQRSQELLETTDISIESVAEKVGFTSPISFRQRFKHRFGVAPSEWRRTFRGPLPVTTAEHG</sequence>
<gene>
    <name evidence="5" type="ORF">PANT111_510012</name>
</gene>
<dbReference type="Gene3D" id="3.40.50.880">
    <property type="match status" value="1"/>
</dbReference>
<protein>
    <submittedName>
        <fullName evidence="5">AraC family transcriptional regulator</fullName>
    </submittedName>
</protein>
<dbReference type="GO" id="GO:0043565">
    <property type="term" value="F:sequence-specific DNA binding"/>
    <property type="evidence" value="ECO:0007669"/>
    <property type="project" value="InterPro"/>
</dbReference>
<keyword evidence="2" id="KW-0238">DNA-binding</keyword>
<dbReference type="PANTHER" id="PTHR43130:SF3">
    <property type="entry name" value="HTH-TYPE TRANSCRIPTIONAL REGULATOR RV1931C"/>
    <property type="match status" value="1"/>
</dbReference>
<organism evidence="5 6">
    <name type="scientific">Pantoea brenneri</name>
    <dbReference type="NCBI Taxonomy" id="472694"/>
    <lineage>
        <taxon>Bacteria</taxon>
        <taxon>Pseudomonadati</taxon>
        <taxon>Pseudomonadota</taxon>
        <taxon>Gammaproteobacteria</taxon>
        <taxon>Enterobacterales</taxon>
        <taxon>Erwiniaceae</taxon>
        <taxon>Pantoea</taxon>
    </lineage>
</organism>
<dbReference type="InterPro" id="IPR018060">
    <property type="entry name" value="HTH_AraC"/>
</dbReference>
<dbReference type="InterPro" id="IPR002818">
    <property type="entry name" value="DJ-1/PfpI"/>
</dbReference>
<dbReference type="AlphaFoldDB" id="A0AAX3JBM3"/>
<dbReference type="SMART" id="SM00342">
    <property type="entry name" value="HTH_ARAC"/>
    <property type="match status" value="1"/>
</dbReference>
<reference evidence="5 6" key="1">
    <citation type="submission" date="2019-10" db="EMBL/GenBank/DDBJ databases">
        <authorList>
            <person name="Karimi E."/>
        </authorList>
    </citation>
    <scope>NUCLEOTIDE SEQUENCE [LARGE SCALE GENOMIC DNA]</scope>
    <source>
        <strain evidence="5">Pantoea sp. 111</strain>
    </source>
</reference>
<dbReference type="PANTHER" id="PTHR43130">
    <property type="entry name" value="ARAC-FAMILY TRANSCRIPTIONAL REGULATOR"/>
    <property type="match status" value="1"/>
</dbReference>
<dbReference type="InterPro" id="IPR018062">
    <property type="entry name" value="HTH_AraC-typ_CS"/>
</dbReference>
<dbReference type="CDD" id="cd03137">
    <property type="entry name" value="GATase1_AraC_1"/>
    <property type="match status" value="1"/>
</dbReference>
<dbReference type="PROSITE" id="PS01124">
    <property type="entry name" value="HTH_ARAC_FAMILY_2"/>
    <property type="match status" value="1"/>
</dbReference>
<accession>A0AAX3JBM3</accession>
<dbReference type="Gene3D" id="1.10.10.60">
    <property type="entry name" value="Homeodomain-like"/>
    <property type="match status" value="1"/>
</dbReference>
<dbReference type="InterPro" id="IPR052158">
    <property type="entry name" value="INH-QAR"/>
</dbReference>
<comment type="caution">
    <text evidence="5">The sequence shown here is derived from an EMBL/GenBank/DDBJ whole genome shotgun (WGS) entry which is preliminary data.</text>
</comment>
<dbReference type="InterPro" id="IPR029062">
    <property type="entry name" value="Class_I_gatase-like"/>
</dbReference>
<dbReference type="PROSITE" id="PS00041">
    <property type="entry name" value="HTH_ARAC_FAMILY_1"/>
    <property type="match status" value="1"/>
</dbReference>
<dbReference type="InterPro" id="IPR009057">
    <property type="entry name" value="Homeodomain-like_sf"/>
</dbReference>
<dbReference type="EMBL" id="CABWMH010000047">
    <property type="protein sequence ID" value="VXC54649.1"/>
    <property type="molecule type" value="Genomic_DNA"/>
</dbReference>
<dbReference type="Proteomes" id="UP000433737">
    <property type="component" value="Unassembled WGS sequence"/>
</dbReference>
<dbReference type="SUPFAM" id="SSF46689">
    <property type="entry name" value="Homeodomain-like"/>
    <property type="match status" value="2"/>
</dbReference>
<keyword evidence="1" id="KW-0805">Transcription regulation</keyword>
<evidence type="ECO:0000256" key="1">
    <source>
        <dbReference type="ARBA" id="ARBA00023015"/>
    </source>
</evidence>
<dbReference type="PRINTS" id="PR00032">
    <property type="entry name" value="HTHARAC"/>
</dbReference>
<proteinExistence type="predicted"/>
<name>A0AAX3JBM3_9GAMM</name>
<keyword evidence="3" id="KW-0804">Transcription</keyword>